<evidence type="ECO:0000313" key="5">
    <source>
        <dbReference type="Proteomes" id="UP001482620"/>
    </source>
</evidence>
<keyword evidence="5" id="KW-1185">Reference proteome</keyword>
<dbReference type="SMART" id="SM00408">
    <property type="entry name" value="IGc2"/>
    <property type="match status" value="1"/>
</dbReference>
<feature type="domain" description="Ig-like" evidence="3">
    <location>
        <begin position="147"/>
        <end position="225"/>
    </location>
</feature>
<sequence length="347" mass="38304">MLPRDKKVLWSFMFLLAGAAAQMIQYQTASTCAVTGSTVTLPCSFTPKKSFHNGMKEVPLKIIRARWCKNHPICQGTTPSLYDSDSADNEPRYRYLGDLEGKCTLQIRGVGVQDNATFRFRMEANHYEGHFTNSAGVVITVFDLVKMRINISSSNREFSSGQTVSLQCITSSCTFNHLEVTWLKDGYALSENGSTLQLSPLTAKDSGNYTCALRSNGGTRSEAFSLQVEAAEEGFPAPDLPLIAGVVFGVLLLITTLILVIFIVKRKRTAPEGPNTVGGETEMKNADNIYNSILMPHQEDAGSQRQQTSQEAEDTSYASIKFKHNNWNRKAVQETDQTIYSLVATRG</sequence>
<dbReference type="SUPFAM" id="SSF48726">
    <property type="entry name" value="Immunoglobulin"/>
    <property type="match status" value="2"/>
</dbReference>
<dbReference type="SMART" id="SM00409">
    <property type="entry name" value="IG"/>
    <property type="match status" value="2"/>
</dbReference>
<dbReference type="InterPro" id="IPR007110">
    <property type="entry name" value="Ig-like_dom"/>
</dbReference>
<evidence type="ECO:0000313" key="4">
    <source>
        <dbReference type="EMBL" id="MEQ2250923.1"/>
    </source>
</evidence>
<dbReference type="InterPro" id="IPR003599">
    <property type="entry name" value="Ig_sub"/>
</dbReference>
<dbReference type="Pfam" id="PF13927">
    <property type="entry name" value="Ig_3"/>
    <property type="match status" value="1"/>
</dbReference>
<proteinExistence type="predicted"/>
<gene>
    <name evidence="4" type="ORF">ILYODFUR_005878</name>
</gene>
<keyword evidence="1" id="KW-0472">Membrane</keyword>
<evidence type="ECO:0000259" key="3">
    <source>
        <dbReference type="PROSITE" id="PS50835"/>
    </source>
</evidence>
<organism evidence="4 5">
    <name type="scientific">Ilyodon furcidens</name>
    <name type="common">goldbreast splitfin</name>
    <dbReference type="NCBI Taxonomy" id="33524"/>
    <lineage>
        <taxon>Eukaryota</taxon>
        <taxon>Metazoa</taxon>
        <taxon>Chordata</taxon>
        <taxon>Craniata</taxon>
        <taxon>Vertebrata</taxon>
        <taxon>Euteleostomi</taxon>
        <taxon>Actinopterygii</taxon>
        <taxon>Neopterygii</taxon>
        <taxon>Teleostei</taxon>
        <taxon>Neoteleostei</taxon>
        <taxon>Acanthomorphata</taxon>
        <taxon>Ovalentaria</taxon>
        <taxon>Atherinomorphae</taxon>
        <taxon>Cyprinodontiformes</taxon>
        <taxon>Goodeidae</taxon>
        <taxon>Ilyodon</taxon>
    </lineage>
</organism>
<feature type="chain" id="PRO_5045531790" description="Ig-like domain-containing protein" evidence="2">
    <location>
        <begin position="22"/>
        <end position="347"/>
    </location>
</feature>
<reference evidence="4 5" key="1">
    <citation type="submission" date="2021-06" db="EMBL/GenBank/DDBJ databases">
        <authorList>
            <person name="Palmer J.M."/>
        </authorList>
    </citation>
    <scope>NUCLEOTIDE SEQUENCE [LARGE SCALE GENOMIC DNA]</scope>
    <source>
        <strain evidence="5">if_2019</strain>
        <tissue evidence="4">Muscle</tissue>
    </source>
</reference>
<evidence type="ECO:0000256" key="2">
    <source>
        <dbReference type="SAM" id="SignalP"/>
    </source>
</evidence>
<keyword evidence="1" id="KW-0812">Transmembrane</keyword>
<dbReference type="PANTHER" id="PTHR46013">
    <property type="entry name" value="VASCULAR CELL ADHESION MOLECULE 1"/>
    <property type="match status" value="1"/>
</dbReference>
<dbReference type="Gene3D" id="2.60.40.10">
    <property type="entry name" value="Immunoglobulins"/>
    <property type="match status" value="2"/>
</dbReference>
<feature type="transmembrane region" description="Helical" evidence="1">
    <location>
        <begin position="242"/>
        <end position="264"/>
    </location>
</feature>
<accession>A0ABV0V0L4</accession>
<protein>
    <recommendedName>
        <fullName evidence="3">Ig-like domain-containing protein</fullName>
    </recommendedName>
</protein>
<dbReference type="InterPro" id="IPR013783">
    <property type="entry name" value="Ig-like_fold"/>
</dbReference>
<dbReference type="InterPro" id="IPR036179">
    <property type="entry name" value="Ig-like_dom_sf"/>
</dbReference>
<comment type="caution">
    <text evidence="4">The sequence shown here is derived from an EMBL/GenBank/DDBJ whole genome shotgun (WGS) entry which is preliminary data.</text>
</comment>
<keyword evidence="1" id="KW-1133">Transmembrane helix</keyword>
<feature type="signal peptide" evidence="2">
    <location>
        <begin position="1"/>
        <end position="21"/>
    </location>
</feature>
<name>A0ABV0V0L4_9TELE</name>
<keyword evidence="2" id="KW-0732">Signal</keyword>
<evidence type="ECO:0000256" key="1">
    <source>
        <dbReference type="SAM" id="Phobius"/>
    </source>
</evidence>
<dbReference type="InterPro" id="IPR003598">
    <property type="entry name" value="Ig_sub2"/>
</dbReference>
<dbReference type="EMBL" id="JAHRIQ010093035">
    <property type="protein sequence ID" value="MEQ2250923.1"/>
    <property type="molecule type" value="Genomic_DNA"/>
</dbReference>
<dbReference type="PANTHER" id="PTHR46013:SF4">
    <property type="entry name" value="B-CELL RECEPTOR CD22-RELATED"/>
    <property type="match status" value="1"/>
</dbReference>
<dbReference type="PROSITE" id="PS50835">
    <property type="entry name" value="IG_LIKE"/>
    <property type="match status" value="1"/>
</dbReference>
<dbReference type="Proteomes" id="UP001482620">
    <property type="component" value="Unassembled WGS sequence"/>
</dbReference>